<evidence type="ECO:0000259" key="4">
    <source>
        <dbReference type="SMART" id="SM00563"/>
    </source>
</evidence>
<evidence type="ECO:0000256" key="3">
    <source>
        <dbReference type="ARBA" id="ARBA00023315"/>
    </source>
</evidence>
<evidence type="ECO:0000256" key="1">
    <source>
        <dbReference type="ARBA" id="ARBA00005189"/>
    </source>
</evidence>
<dbReference type="InterPro" id="IPR002123">
    <property type="entry name" value="Plipid/glycerol_acylTrfase"/>
</dbReference>
<feature type="domain" description="Phospholipid/glycerol acyltransferase" evidence="4">
    <location>
        <begin position="29"/>
        <end position="141"/>
    </location>
</feature>
<keyword evidence="6" id="KW-1185">Reference proteome</keyword>
<dbReference type="SMART" id="SM00563">
    <property type="entry name" value="PlsC"/>
    <property type="match status" value="1"/>
</dbReference>
<evidence type="ECO:0000256" key="2">
    <source>
        <dbReference type="ARBA" id="ARBA00022679"/>
    </source>
</evidence>
<dbReference type="AlphaFoldDB" id="A0A1I6P008"/>
<dbReference type="EMBL" id="FOZP01000001">
    <property type="protein sequence ID" value="SFS33445.1"/>
    <property type="molecule type" value="Genomic_DNA"/>
</dbReference>
<gene>
    <name evidence="5" type="ORF">SAMN04488006_0756</name>
</gene>
<comment type="pathway">
    <text evidence="1">Lipid metabolism.</text>
</comment>
<dbReference type="Proteomes" id="UP000199312">
    <property type="component" value="Unassembled WGS sequence"/>
</dbReference>
<keyword evidence="3 5" id="KW-0012">Acyltransferase</keyword>
<sequence length="181" mass="20837">MKLFAKFLLITILGWKIEGVFPKNLKKYVIIAAPHTHWQDFPLGILVKWIHQAPINYIGKASLFKPPFGFIFRWLGGTPVNRSESTNKVQAIVNVFNQNENFVLALSPEGTRKKIDEWKTGFYYIAKGANVPIVMATLDFGKKQVKIAEPYYLTDSMENDFKHFYQFYSGVKGKIPENFNL</sequence>
<dbReference type="GO" id="GO:0003841">
    <property type="term" value="F:1-acylglycerol-3-phosphate O-acyltransferase activity"/>
    <property type="evidence" value="ECO:0007669"/>
    <property type="project" value="TreeGrafter"/>
</dbReference>
<evidence type="ECO:0000313" key="6">
    <source>
        <dbReference type="Proteomes" id="UP000199312"/>
    </source>
</evidence>
<dbReference type="PANTHER" id="PTHR10434">
    <property type="entry name" value="1-ACYL-SN-GLYCEROL-3-PHOSPHATE ACYLTRANSFERASE"/>
    <property type="match status" value="1"/>
</dbReference>
<evidence type="ECO:0000313" key="5">
    <source>
        <dbReference type="EMBL" id="SFS33445.1"/>
    </source>
</evidence>
<dbReference type="OrthoDB" id="9796839at2"/>
<dbReference type="GO" id="GO:0006654">
    <property type="term" value="P:phosphatidic acid biosynthetic process"/>
    <property type="evidence" value="ECO:0007669"/>
    <property type="project" value="TreeGrafter"/>
</dbReference>
<dbReference type="PANTHER" id="PTHR10434:SF9">
    <property type="entry name" value="PHOSPHOLIPID_GLYCEROL ACYLTRANSFERASE DOMAIN-CONTAINING PROTEIN"/>
    <property type="match status" value="1"/>
</dbReference>
<protein>
    <submittedName>
        <fullName evidence="5">1-acyl-sn-glycerol-3-phosphate acyltransferases</fullName>
    </submittedName>
</protein>
<proteinExistence type="predicted"/>
<dbReference type="SUPFAM" id="SSF69593">
    <property type="entry name" value="Glycerol-3-phosphate (1)-acyltransferase"/>
    <property type="match status" value="1"/>
</dbReference>
<accession>A0A1I6P008</accession>
<name>A0A1I6P008_9FLAO</name>
<organism evidence="5 6">
    <name type="scientific">Lutibacter maritimus</name>
    <dbReference type="NCBI Taxonomy" id="593133"/>
    <lineage>
        <taxon>Bacteria</taxon>
        <taxon>Pseudomonadati</taxon>
        <taxon>Bacteroidota</taxon>
        <taxon>Flavobacteriia</taxon>
        <taxon>Flavobacteriales</taxon>
        <taxon>Flavobacteriaceae</taxon>
        <taxon>Lutibacter</taxon>
    </lineage>
</organism>
<keyword evidence="2 5" id="KW-0808">Transferase</keyword>
<dbReference type="Pfam" id="PF01553">
    <property type="entry name" value="Acyltransferase"/>
    <property type="match status" value="1"/>
</dbReference>
<reference evidence="6" key="1">
    <citation type="submission" date="2016-10" db="EMBL/GenBank/DDBJ databases">
        <authorList>
            <person name="Varghese N."/>
            <person name="Submissions S."/>
        </authorList>
    </citation>
    <scope>NUCLEOTIDE SEQUENCE [LARGE SCALE GENOMIC DNA]</scope>
    <source>
        <strain evidence="6">DSM 24450</strain>
    </source>
</reference>
<dbReference type="RefSeq" id="WP_090222795.1">
    <property type="nucleotide sequence ID" value="NZ_FOZP01000001.1"/>
</dbReference>
<dbReference type="STRING" id="593133.SAMN04488006_0756"/>